<sequence length="1084" mass="120978">MYHSILAISDHPLQQLKGKIEEERLGAEKWADFTNTLRNREAAQDALNLLDKSLNILKNVNSKVLSDEEYKVLGWVSTAPFSDAQTRAQESRLAVFSGSQGLWAAGKSVLCRPEQDISQTMKSFPSINLEQRLAKDVETFVRAQLDGGSLRELDADTKVLVIDTLLLSRERRFRWADLQVKRLEECRTDDHIKEALRTIPDSLEATYQTIIDNIAERDRSIARGILIPMCFSAAPLDLQTVADSVSLRSSRHVMDICTTSLLSTSGEEVRLAHFSVKEFLVSEDAVGNICRFSERAAKDHLAKKTVDCISCQTEELNQEMAAIKPFLAYASCHWQAYVAALVDINPQNADLGRKIDSLFTEPTVYFNWSRIADSYAITNDNQWNKLRSECKPAIDRATEMGLVGPVDTPVNQGADPLQSWKAMSWCPLKRAALEGRLKIVELLLRKNITISTELAKALIGLVKHDVEVEHALEGVLKALLDRGVLQDTARGPSESISEHIVSYAMTNRYSGLLILNIFLDWRDRGLVSVPITGDVMRCAVVFSSPAEEMLELLSRRSQEGFYISPTMFIDTGGLPMLFDGIAALARRRPAKLPLSDALLEGMAIKCDSATMDTLLQARPDIKVTEKILVAAAQNNLGVDMLKLLWPLREPGASITEDVLTSAAKSRSPIILKLLIDKLQPSVQLTETVMKSIIGNWECGLSMMKTILDDPRVTFEVSEPLISMAASTTQAPLEMLDLLVNNSETEVHITEDIVCAAAGNIIYSSSVLEYLSHLEARPLPVTEKVVMGAIRNPKTLEILFEKCPNAPITDRVSLGACSYADQMRLLLDKPHGVLPIEKMVEKLSNNYLDSCVVLDLLFERNILTVNEQLVETLAASYGPLNTLLNQRPDAPITAAQGRQNHGGGYDCHHKSGECLEIIQGISHRTGSVPITERLFREAMSYGQVDVVKWMFDQRPDMNITIESLFHEIWQDGSIEWQSRLAAWMVLSSHTGKSEISTSLLETYQYSAEHKENYDFDEFVHVFGDLEVSESERVAEIVFERCNIPAVEDFLKHRPKIIVTDSLVQAAEKNVIANRDALMSLLEKRK</sequence>
<protein>
    <submittedName>
        <fullName evidence="1">Uncharacterized protein</fullName>
    </submittedName>
</protein>
<dbReference type="Proteomes" id="UP000190312">
    <property type="component" value="Unassembled WGS sequence"/>
</dbReference>
<organism evidence="1 2">
    <name type="scientific">Aspergillus oryzae</name>
    <name type="common">Yellow koji mold</name>
    <dbReference type="NCBI Taxonomy" id="5062"/>
    <lineage>
        <taxon>Eukaryota</taxon>
        <taxon>Fungi</taxon>
        <taxon>Dikarya</taxon>
        <taxon>Ascomycota</taxon>
        <taxon>Pezizomycotina</taxon>
        <taxon>Eurotiomycetes</taxon>
        <taxon>Eurotiomycetidae</taxon>
        <taxon>Eurotiales</taxon>
        <taxon>Aspergillaceae</taxon>
        <taxon>Aspergillus</taxon>
        <taxon>Aspergillus subgen. Circumdati</taxon>
    </lineage>
</organism>
<accession>A0A1S9DC52</accession>
<evidence type="ECO:0000313" key="1">
    <source>
        <dbReference type="EMBL" id="OOO06672.1"/>
    </source>
</evidence>
<dbReference type="VEuPathDB" id="FungiDB:AO090011000160"/>
<comment type="caution">
    <text evidence="1">The sequence shown here is derived from an EMBL/GenBank/DDBJ whole genome shotgun (WGS) entry which is preliminary data.</text>
</comment>
<dbReference type="Pfam" id="PF23397">
    <property type="entry name" value="DUF7104"/>
    <property type="match status" value="2"/>
</dbReference>
<reference evidence="1 2" key="1">
    <citation type="submission" date="2016-10" db="EMBL/GenBank/DDBJ databases">
        <title>Genome sequencing of Aspergillus oryzae BCC7051.</title>
        <authorList>
            <person name="Thammarongtham C."/>
            <person name="Vorapreeda T."/>
            <person name="Nookaew I."/>
            <person name="Srisuk T."/>
            <person name="Land M."/>
            <person name="Jeennor S."/>
            <person name="Laoteng K."/>
        </authorList>
    </citation>
    <scope>NUCLEOTIDE SEQUENCE [LARGE SCALE GENOMIC DNA]</scope>
    <source>
        <strain evidence="1 2">BCC7051</strain>
    </source>
</reference>
<dbReference type="VEuPathDB" id="FungiDB:AO090701000288"/>
<dbReference type="eggNOG" id="KOG2029">
    <property type="taxonomic scope" value="Eukaryota"/>
</dbReference>
<dbReference type="InterPro" id="IPR055530">
    <property type="entry name" value="DUF7104"/>
</dbReference>
<dbReference type="PANTHER" id="PTHR10039:SF16">
    <property type="entry name" value="GPI INOSITOL-DEACYLASE"/>
    <property type="match status" value="1"/>
</dbReference>
<dbReference type="EMBL" id="MKZY01000007">
    <property type="protein sequence ID" value="OOO06672.1"/>
    <property type="molecule type" value="Genomic_DNA"/>
</dbReference>
<proteinExistence type="predicted"/>
<dbReference type="OrthoDB" id="1577640at2759"/>
<dbReference type="PANTHER" id="PTHR10039">
    <property type="entry name" value="AMELOGENIN"/>
    <property type="match status" value="1"/>
</dbReference>
<dbReference type="AlphaFoldDB" id="A0A1S9DC52"/>
<gene>
    <name evidence="1" type="ORF">OAory_01088750</name>
</gene>
<name>A0A1S9DC52_ASPOZ</name>
<evidence type="ECO:0000313" key="2">
    <source>
        <dbReference type="Proteomes" id="UP000190312"/>
    </source>
</evidence>